<proteinExistence type="predicted"/>
<name>A0A0D7ALP7_9AGAR</name>
<sequence>MAQIEDASDADDSPHAEGLPSPAEAPEPDERHAEPAQAAQDERQPESRGIPWRWRILSLFVLSFSLWYTFLKPRSGPPQIIYASRYSKEFKYRPAASPIITETLKDGRLRIRGAAPTMSSPPKSTPKPDKTKRKKRDSKKSKRTTKTANS</sequence>
<feature type="region of interest" description="Disordered" evidence="1">
    <location>
        <begin position="108"/>
        <end position="150"/>
    </location>
</feature>
<dbReference type="AlphaFoldDB" id="A0A0D7ALP7"/>
<reference evidence="2 3" key="1">
    <citation type="journal article" date="2015" name="Fungal Genet. Biol.">
        <title>Evolution of novel wood decay mechanisms in Agaricales revealed by the genome sequences of Fistulina hepatica and Cylindrobasidium torrendii.</title>
        <authorList>
            <person name="Floudas D."/>
            <person name="Held B.W."/>
            <person name="Riley R."/>
            <person name="Nagy L.G."/>
            <person name="Koehler G."/>
            <person name="Ransdell A.S."/>
            <person name="Younus H."/>
            <person name="Chow J."/>
            <person name="Chiniquy J."/>
            <person name="Lipzen A."/>
            <person name="Tritt A."/>
            <person name="Sun H."/>
            <person name="Haridas S."/>
            <person name="LaButti K."/>
            <person name="Ohm R.A."/>
            <person name="Kues U."/>
            <person name="Blanchette R.A."/>
            <person name="Grigoriev I.V."/>
            <person name="Minto R.E."/>
            <person name="Hibbett D.S."/>
        </authorList>
    </citation>
    <scope>NUCLEOTIDE SEQUENCE [LARGE SCALE GENOMIC DNA]</scope>
    <source>
        <strain evidence="2 3">ATCC 64428</strain>
    </source>
</reference>
<evidence type="ECO:0000313" key="2">
    <source>
        <dbReference type="EMBL" id="KIY52221.1"/>
    </source>
</evidence>
<protein>
    <submittedName>
        <fullName evidence="2">Uncharacterized protein</fullName>
    </submittedName>
</protein>
<gene>
    <name evidence="2" type="ORF">FISHEDRAFT_56186</name>
</gene>
<dbReference type="Proteomes" id="UP000054144">
    <property type="component" value="Unassembled WGS sequence"/>
</dbReference>
<accession>A0A0D7ALP7</accession>
<organism evidence="2 3">
    <name type="scientific">Fistulina hepatica ATCC 64428</name>
    <dbReference type="NCBI Taxonomy" id="1128425"/>
    <lineage>
        <taxon>Eukaryota</taxon>
        <taxon>Fungi</taxon>
        <taxon>Dikarya</taxon>
        <taxon>Basidiomycota</taxon>
        <taxon>Agaricomycotina</taxon>
        <taxon>Agaricomycetes</taxon>
        <taxon>Agaricomycetidae</taxon>
        <taxon>Agaricales</taxon>
        <taxon>Fistulinaceae</taxon>
        <taxon>Fistulina</taxon>
    </lineage>
</organism>
<dbReference type="OrthoDB" id="2538110at2759"/>
<evidence type="ECO:0000256" key="1">
    <source>
        <dbReference type="SAM" id="MobiDB-lite"/>
    </source>
</evidence>
<feature type="compositionally biased region" description="Acidic residues" evidence="1">
    <location>
        <begin position="1"/>
        <end position="11"/>
    </location>
</feature>
<evidence type="ECO:0000313" key="3">
    <source>
        <dbReference type="Proteomes" id="UP000054144"/>
    </source>
</evidence>
<feature type="compositionally biased region" description="Basic residues" evidence="1">
    <location>
        <begin position="130"/>
        <end position="150"/>
    </location>
</feature>
<feature type="region of interest" description="Disordered" evidence="1">
    <location>
        <begin position="1"/>
        <end position="48"/>
    </location>
</feature>
<dbReference type="EMBL" id="KN881645">
    <property type="protein sequence ID" value="KIY52221.1"/>
    <property type="molecule type" value="Genomic_DNA"/>
</dbReference>
<feature type="compositionally biased region" description="Basic and acidic residues" evidence="1">
    <location>
        <begin position="28"/>
        <end position="46"/>
    </location>
</feature>
<keyword evidence="3" id="KW-1185">Reference proteome</keyword>